<evidence type="ECO:0000313" key="1">
    <source>
        <dbReference type="EMBL" id="MCE7011716.1"/>
    </source>
</evidence>
<name>A0ABS8ZVI8_9PSEU</name>
<accession>A0ABS8ZVI8</accession>
<organism evidence="1 2">
    <name type="scientific">Kibdelosporangium philippinense</name>
    <dbReference type="NCBI Taxonomy" id="211113"/>
    <lineage>
        <taxon>Bacteria</taxon>
        <taxon>Bacillati</taxon>
        <taxon>Actinomycetota</taxon>
        <taxon>Actinomycetes</taxon>
        <taxon>Pseudonocardiales</taxon>
        <taxon>Pseudonocardiaceae</taxon>
        <taxon>Kibdelosporangium</taxon>
    </lineage>
</organism>
<dbReference type="EMBL" id="JAJVCN010000005">
    <property type="protein sequence ID" value="MCE7011716.1"/>
    <property type="molecule type" value="Genomic_DNA"/>
</dbReference>
<dbReference type="Proteomes" id="UP001521150">
    <property type="component" value="Unassembled WGS sequence"/>
</dbReference>
<comment type="caution">
    <text evidence="1">The sequence shown here is derived from an EMBL/GenBank/DDBJ whole genome shotgun (WGS) entry which is preliminary data.</text>
</comment>
<keyword evidence="2" id="KW-1185">Reference proteome</keyword>
<evidence type="ECO:0000313" key="2">
    <source>
        <dbReference type="Proteomes" id="UP001521150"/>
    </source>
</evidence>
<evidence type="ECO:0008006" key="3">
    <source>
        <dbReference type="Google" id="ProtNLM"/>
    </source>
</evidence>
<sequence>MAEVMTEVEFFIEYEIRPDPGIPGHGVEIWKRNSGYFGAIRIVNQDDYVAEVPTEQGIGRRSLGVRRSFDGAFKLLRAHLSA</sequence>
<proteinExistence type="predicted"/>
<reference evidence="1 2" key="1">
    <citation type="submission" date="2021-12" db="EMBL/GenBank/DDBJ databases">
        <title>Genome sequence of Kibdelosporangium philippinense ATCC 49844.</title>
        <authorList>
            <person name="Fedorov E.A."/>
            <person name="Omeragic M."/>
            <person name="Shalygina K.F."/>
            <person name="Maclea K.S."/>
        </authorList>
    </citation>
    <scope>NUCLEOTIDE SEQUENCE [LARGE SCALE GENOMIC DNA]</scope>
    <source>
        <strain evidence="1 2">ATCC 49844</strain>
    </source>
</reference>
<gene>
    <name evidence="1" type="ORF">LWC34_54225</name>
</gene>
<protein>
    <recommendedName>
        <fullName evidence="3">DUF397 domain-containing protein</fullName>
    </recommendedName>
</protein>
<dbReference type="RefSeq" id="WP_233734469.1">
    <property type="nucleotide sequence ID" value="NZ_JAJVCN010000005.1"/>
</dbReference>